<evidence type="ECO:0000313" key="2">
    <source>
        <dbReference type="Proteomes" id="UP001143910"/>
    </source>
</evidence>
<accession>A0ACC1N552</accession>
<gene>
    <name evidence="1" type="ORF">NQ176_g6072</name>
</gene>
<dbReference type="EMBL" id="JANJQO010000832">
    <property type="protein sequence ID" value="KAJ2974407.1"/>
    <property type="molecule type" value="Genomic_DNA"/>
</dbReference>
<sequence>MARRRRLLVVGLLACIALLFASAALVHRRNAQLDAALDHDTIIAIDLGTAYSRVGVTKHYDRVEILPNEQGSLMTPSYVAFTEDGCLVGDPAKNQAVDNPLNTIFDVKRLIGREFNDKDVQADRERFPYAVVSRNNKPVIQVQVNGKSKLITPEEILAEIMSKMKEIAEGHLGHSVTDAIVTVPDNQRQATKDAGMIAGLNILRVISQPTAAAIPYSLDTYDRREHCILVYDLGATFEVSLLYLDSGVIEVAATAGDVHLGGHEFDRRIVDFLADSYNSKNNVDITKDVKAMTRLAREAEKAKYILSSQTSTQIEIESFFEGKDLSETLTRAKFEELNMELFKQTITLADQVFKEAQVNKSDIDGFILVGGATHIPKVQHLVQDYFHGKKAIDADPDEATAIGAATHAGFISDSFGIGCFVGMDVAPLSLGIETAGGRMAALVSRNLPIPVRKTGIFSTAADNQSSVLIQVFEGERAMEEIARRALCLELCLSCNVQADMVTGGFPGHHFGYWRGIQGPKISLATDDVGVFGSPLSKEYELAAHHFNLDNEQINSLARQAIDSIFGSDDDKAWLRSIMWK</sequence>
<reference evidence="1" key="1">
    <citation type="submission" date="2022-08" db="EMBL/GenBank/DDBJ databases">
        <title>Genome Sequence of Lecanicillium fungicola.</title>
        <authorList>
            <person name="Buettner E."/>
        </authorList>
    </citation>
    <scope>NUCLEOTIDE SEQUENCE</scope>
    <source>
        <strain evidence="1">Babe33</strain>
    </source>
</reference>
<organism evidence="1 2">
    <name type="scientific">Zarea fungicola</name>
    <dbReference type="NCBI Taxonomy" id="93591"/>
    <lineage>
        <taxon>Eukaryota</taxon>
        <taxon>Fungi</taxon>
        <taxon>Dikarya</taxon>
        <taxon>Ascomycota</taxon>
        <taxon>Pezizomycotina</taxon>
        <taxon>Sordariomycetes</taxon>
        <taxon>Hypocreomycetidae</taxon>
        <taxon>Hypocreales</taxon>
        <taxon>Cordycipitaceae</taxon>
        <taxon>Zarea</taxon>
    </lineage>
</organism>
<dbReference type="Proteomes" id="UP001143910">
    <property type="component" value="Unassembled WGS sequence"/>
</dbReference>
<keyword evidence="2" id="KW-1185">Reference proteome</keyword>
<comment type="caution">
    <text evidence="1">The sequence shown here is derived from an EMBL/GenBank/DDBJ whole genome shotgun (WGS) entry which is preliminary data.</text>
</comment>
<name>A0ACC1N552_9HYPO</name>
<proteinExistence type="predicted"/>
<evidence type="ECO:0000313" key="1">
    <source>
        <dbReference type="EMBL" id="KAJ2974407.1"/>
    </source>
</evidence>
<protein>
    <submittedName>
        <fullName evidence="1">Uncharacterized protein</fullName>
    </submittedName>
</protein>